<proteinExistence type="inferred from homology"/>
<keyword evidence="4" id="KW-0680">Restriction system</keyword>
<evidence type="ECO:0000256" key="6">
    <source>
        <dbReference type="PROSITE-ProRule" id="PRU01016"/>
    </source>
</evidence>
<comment type="caution">
    <text evidence="10">The sequence shown here is derived from an EMBL/GenBank/DDBJ whole genome shotgun (WGS) entry which is preliminary data.</text>
</comment>
<dbReference type="Gene3D" id="3.90.120.10">
    <property type="entry name" value="DNA Methylase, subunit A, domain 2"/>
    <property type="match status" value="1"/>
</dbReference>
<dbReference type="NCBIfam" id="TIGR00675">
    <property type="entry name" value="dcm"/>
    <property type="match status" value="1"/>
</dbReference>
<dbReference type="GO" id="GO:0003886">
    <property type="term" value="F:DNA (cytosine-5-)-methyltransferase activity"/>
    <property type="evidence" value="ECO:0007669"/>
    <property type="project" value="UniProtKB-EC"/>
</dbReference>
<dbReference type="AlphaFoldDB" id="A0A0R3MAS9"/>
<name>A0A0R3MAS9_9BRAD</name>
<dbReference type="STRING" id="280332.CQ12_32305"/>
<gene>
    <name evidence="10" type="ORF">CQ12_32305</name>
</gene>
<dbReference type="EMBL" id="LLXZ01000009">
    <property type="protein sequence ID" value="KRR14925.1"/>
    <property type="molecule type" value="Genomic_DNA"/>
</dbReference>
<evidence type="ECO:0000256" key="5">
    <source>
        <dbReference type="ARBA" id="ARBA00047422"/>
    </source>
</evidence>
<dbReference type="GO" id="GO:0003677">
    <property type="term" value="F:DNA binding"/>
    <property type="evidence" value="ECO:0007669"/>
    <property type="project" value="TreeGrafter"/>
</dbReference>
<dbReference type="Proteomes" id="UP000050863">
    <property type="component" value="Unassembled WGS sequence"/>
</dbReference>
<dbReference type="GO" id="GO:0004066">
    <property type="term" value="F:asparagine synthase (glutamine-hydrolyzing) activity"/>
    <property type="evidence" value="ECO:0007669"/>
    <property type="project" value="InterPro"/>
</dbReference>
<comment type="catalytic activity">
    <reaction evidence="5 8">
        <text>a 2'-deoxycytidine in DNA + S-adenosyl-L-methionine = a 5-methyl-2'-deoxycytidine in DNA + S-adenosyl-L-homocysteine + H(+)</text>
        <dbReference type="Rhea" id="RHEA:13681"/>
        <dbReference type="Rhea" id="RHEA-COMP:11369"/>
        <dbReference type="Rhea" id="RHEA-COMP:11370"/>
        <dbReference type="ChEBI" id="CHEBI:15378"/>
        <dbReference type="ChEBI" id="CHEBI:57856"/>
        <dbReference type="ChEBI" id="CHEBI:59789"/>
        <dbReference type="ChEBI" id="CHEBI:85452"/>
        <dbReference type="ChEBI" id="CHEBI:85454"/>
        <dbReference type="EC" id="2.1.1.37"/>
    </reaction>
</comment>
<evidence type="ECO:0000256" key="4">
    <source>
        <dbReference type="ARBA" id="ARBA00022747"/>
    </source>
</evidence>
<dbReference type="PRINTS" id="PR00105">
    <property type="entry name" value="C5METTRFRASE"/>
</dbReference>
<dbReference type="RefSeq" id="WP_057833671.1">
    <property type="nucleotide sequence ID" value="NZ_LLXZ01000009.1"/>
</dbReference>
<keyword evidence="3 6" id="KW-0949">S-adenosyl-L-methionine</keyword>
<dbReference type="OrthoDB" id="9813719at2"/>
<keyword evidence="11" id="KW-1185">Reference proteome</keyword>
<organism evidence="10 11">
    <name type="scientific">Bradyrhizobium jicamae</name>
    <dbReference type="NCBI Taxonomy" id="280332"/>
    <lineage>
        <taxon>Bacteria</taxon>
        <taxon>Pseudomonadati</taxon>
        <taxon>Pseudomonadota</taxon>
        <taxon>Alphaproteobacteria</taxon>
        <taxon>Hyphomicrobiales</taxon>
        <taxon>Nitrobacteraceae</taxon>
        <taxon>Bradyrhizobium</taxon>
    </lineage>
</organism>
<dbReference type="Pfam" id="PF00733">
    <property type="entry name" value="Asn_synthase"/>
    <property type="match status" value="1"/>
</dbReference>
<reference evidence="10 11" key="1">
    <citation type="submission" date="2014-03" db="EMBL/GenBank/DDBJ databases">
        <title>Bradyrhizobium valentinum sp. nov., isolated from effective nodules of Lupinus mariae-josephae, a lupine endemic of basic-lime soils in Eastern Spain.</title>
        <authorList>
            <person name="Duran D."/>
            <person name="Rey L."/>
            <person name="Navarro A."/>
            <person name="Busquets A."/>
            <person name="Imperial J."/>
            <person name="Ruiz-Argueso T."/>
        </authorList>
    </citation>
    <scope>NUCLEOTIDE SEQUENCE [LARGE SCALE GENOMIC DNA]</scope>
    <source>
        <strain evidence="10 11">PAC68</strain>
    </source>
</reference>
<dbReference type="PROSITE" id="PS51679">
    <property type="entry name" value="SAM_MT_C5"/>
    <property type="match status" value="1"/>
</dbReference>
<evidence type="ECO:0000256" key="8">
    <source>
        <dbReference type="RuleBase" id="RU000417"/>
    </source>
</evidence>
<accession>A0A0R3MAS9</accession>
<protein>
    <recommendedName>
        <fullName evidence="8">Cytosine-specific methyltransferase</fullName>
        <ecNumber evidence="8">2.1.1.37</ecNumber>
    </recommendedName>
</protein>
<feature type="active site" evidence="6">
    <location>
        <position position="415"/>
    </location>
</feature>
<evidence type="ECO:0000256" key="1">
    <source>
        <dbReference type="ARBA" id="ARBA00022603"/>
    </source>
</evidence>
<dbReference type="InterPro" id="IPR050390">
    <property type="entry name" value="C5-Methyltransferase"/>
</dbReference>
<dbReference type="SUPFAM" id="SSF52402">
    <property type="entry name" value="Adenine nucleotide alpha hydrolases-like"/>
    <property type="match status" value="1"/>
</dbReference>
<dbReference type="GO" id="GO:0032259">
    <property type="term" value="P:methylation"/>
    <property type="evidence" value="ECO:0007669"/>
    <property type="project" value="UniProtKB-KW"/>
</dbReference>
<feature type="domain" description="Asparagine synthetase" evidence="9">
    <location>
        <begin position="9"/>
        <end position="96"/>
    </location>
</feature>
<dbReference type="EC" id="2.1.1.37" evidence="8"/>
<dbReference type="PROSITE" id="PS00094">
    <property type="entry name" value="C5_MTASE_1"/>
    <property type="match status" value="1"/>
</dbReference>
<dbReference type="InterPro" id="IPR014729">
    <property type="entry name" value="Rossmann-like_a/b/a_fold"/>
</dbReference>
<evidence type="ECO:0000256" key="3">
    <source>
        <dbReference type="ARBA" id="ARBA00022691"/>
    </source>
</evidence>
<comment type="similarity">
    <text evidence="6 7">Belongs to the class I-like SAM-binding methyltransferase superfamily. C5-methyltransferase family.</text>
</comment>
<dbReference type="GO" id="GO:0009307">
    <property type="term" value="P:DNA restriction-modification system"/>
    <property type="evidence" value="ECO:0007669"/>
    <property type="project" value="UniProtKB-KW"/>
</dbReference>
<dbReference type="GO" id="GO:0006529">
    <property type="term" value="P:asparagine biosynthetic process"/>
    <property type="evidence" value="ECO:0007669"/>
    <property type="project" value="InterPro"/>
</dbReference>
<dbReference type="GO" id="GO:0044027">
    <property type="term" value="P:negative regulation of gene expression via chromosomal CpG island methylation"/>
    <property type="evidence" value="ECO:0007669"/>
    <property type="project" value="TreeGrafter"/>
</dbReference>
<dbReference type="Gene3D" id="3.40.50.620">
    <property type="entry name" value="HUPs"/>
    <property type="match status" value="1"/>
</dbReference>
<dbReference type="Gene3D" id="3.40.50.150">
    <property type="entry name" value="Vaccinia Virus protein VP39"/>
    <property type="match status" value="1"/>
</dbReference>
<dbReference type="InterPro" id="IPR029063">
    <property type="entry name" value="SAM-dependent_MTases_sf"/>
</dbReference>
<evidence type="ECO:0000256" key="2">
    <source>
        <dbReference type="ARBA" id="ARBA00022679"/>
    </source>
</evidence>
<evidence type="ECO:0000313" key="10">
    <source>
        <dbReference type="EMBL" id="KRR14925.1"/>
    </source>
</evidence>
<dbReference type="SUPFAM" id="SSF53335">
    <property type="entry name" value="S-adenosyl-L-methionine-dependent methyltransferases"/>
    <property type="match status" value="1"/>
</dbReference>
<dbReference type="Pfam" id="PF00145">
    <property type="entry name" value="DNA_methylase"/>
    <property type="match status" value="1"/>
</dbReference>
<keyword evidence="2 6" id="KW-0808">Transferase</keyword>
<dbReference type="InterPro" id="IPR018117">
    <property type="entry name" value="C5_DNA_meth_AS"/>
</dbReference>
<sequence length="691" mass="75967">MIENLRNILRAEVLARSSASHVGLMLSGGADSFVVGFVCEEVGKKVVAYTYELDGVPSSERPAAEAIARHMDWPLRVVQVPTAGLRSAFLRLAIEHGCSKKTQFEVTYPIAHLIPAILETDIFTGWNFDDHYGNTREDILEISRLKRAGYSDAELKAHFDASRAAKYARSDSMNSPDTFWFANRIASALGKRLIDPSTAKSVRKFFRRFSHDELSSIEKPFIREIFADAFARLPSGLIAKGVKLQKGGGVHKLFRTLIDDPAINRFEKAYTTVSALCERWAAEVRENPDQYLEELTTVPPLRKATVIEARGTNVRRPSMADVRKASLRNCFTVISLFAGGGGSSMGYRLAGGNIRAINEFVAEAARNYSKNFPETVVDTRDIRDIIRYPADILAFLALVGLGAGELDILDGSPPCSEFSTAGNGPTEPGMLKAYSDRAQKDISLLPFEFARFALIARPKVIVMENVPALASRGKAIFESLLGMLSTEYVVTSRVLSANDYGVPQKRRRLFVLGIRKDVAEVVGVTSEFGASLLFPNPTHTGVTIRDAFAGLEQSAEDVRPWLTSAQITTIATAAARLPKNPPRLLRPNHIGQSVTRNYTLTRCSFDLPAPTLTVTGQQPSGLAGAIHPEYDRKFTIPELKRLTGLPDAFVLTGTLGQAAERICRMVPPFITEAIAESIYRKILLPYAKAKK</sequence>
<keyword evidence="1 6" id="KW-0489">Methyltransferase</keyword>
<dbReference type="PANTHER" id="PTHR10629">
    <property type="entry name" value="CYTOSINE-SPECIFIC METHYLTRANSFERASE"/>
    <property type="match status" value="1"/>
</dbReference>
<evidence type="ECO:0000256" key="7">
    <source>
        <dbReference type="RuleBase" id="RU000416"/>
    </source>
</evidence>
<evidence type="ECO:0000313" key="11">
    <source>
        <dbReference type="Proteomes" id="UP000050863"/>
    </source>
</evidence>
<dbReference type="InterPro" id="IPR001962">
    <property type="entry name" value="Asn_synthase"/>
</dbReference>
<dbReference type="PANTHER" id="PTHR10629:SF52">
    <property type="entry name" value="DNA (CYTOSINE-5)-METHYLTRANSFERASE 1"/>
    <property type="match status" value="1"/>
</dbReference>
<evidence type="ECO:0000259" key="9">
    <source>
        <dbReference type="Pfam" id="PF00733"/>
    </source>
</evidence>
<dbReference type="InterPro" id="IPR001525">
    <property type="entry name" value="C5_MeTfrase"/>
</dbReference>